<protein>
    <submittedName>
        <fullName evidence="1">Uncharacterized protein</fullName>
    </submittedName>
</protein>
<dbReference type="RefSeq" id="WP_230097560.1">
    <property type="nucleotide sequence ID" value="NZ_CAKKNS010000011.1"/>
</dbReference>
<comment type="caution">
    <text evidence="1">The sequence shown here is derived from an EMBL/GenBank/DDBJ whole genome shotgun (WGS) entry which is preliminary data.</text>
</comment>
<proteinExistence type="predicted"/>
<evidence type="ECO:0000313" key="2">
    <source>
        <dbReference type="Proteomes" id="UP000789707"/>
    </source>
</evidence>
<gene>
    <name evidence="1" type="ORF">WFA24289_01880</name>
</gene>
<name>A0ABM8Z7Z6_9LACO</name>
<sequence length="89" mass="10252">MELINVETVSATISGEKYDFDRYDLIDRTALSTKEISVVVSFIPDDNNKITGDIIAYGEWGDLDKNECIEYLNYVKSIGKIKREFNMYI</sequence>
<dbReference type="Proteomes" id="UP000789707">
    <property type="component" value="Unassembled WGS sequence"/>
</dbReference>
<dbReference type="EMBL" id="CAKKNS010000011">
    <property type="protein sequence ID" value="CAH0417538.1"/>
    <property type="molecule type" value="Genomic_DNA"/>
</dbReference>
<organism evidence="1 2">
    <name type="scientific">Periweissella fabaria</name>
    <dbReference type="NCBI Taxonomy" id="546157"/>
    <lineage>
        <taxon>Bacteria</taxon>
        <taxon>Bacillati</taxon>
        <taxon>Bacillota</taxon>
        <taxon>Bacilli</taxon>
        <taxon>Lactobacillales</taxon>
        <taxon>Lactobacillaceae</taxon>
        <taxon>Periweissella</taxon>
    </lineage>
</organism>
<reference evidence="1 2" key="1">
    <citation type="submission" date="2021-11" db="EMBL/GenBank/DDBJ databases">
        <authorList>
            <person name="Depoorter E."/>
        </authorList>
    </citation>
    <scope>NUCLEOTIDE SEQUENCE [LARGE SCALE GENOMIC DNA]</scope>
    <source>
        <strain evidence="1 2">LMG 24289</strain>
    </source>
</reference>
<keyword evidence="2" id="KW-1185">Reference proteome</keyword>
<accession>A0ABM8Z7Z6</accession>
<evidence type="ECO:0000313" key="1">
    <source>
        <dbReference type="EMBL" id="CAH0417538.1"/>
    </source>
</evidence>